<keyword evidence="2" id="KW-1185">Reference proteome</keyword>
<dbReference type="Proteomes" id="UP000274122">
    <property type="component" value="Chromosome"/>
</dbReference>
<dbReference type="KEGG" id="clap:NCTC11466_04182"/>
<proteinExistence type="predicted"/>
<dbReference type="EMBL" id="LR134201">
    <property type="protein sequence ID" value="VEC01340.1"/>
    <property type="molecule type" value="Genomic_DNA"/>
</dbReference>
<dbReference type="AlphaFoldDB" id="A0A447V7K8"/>
<accession>A0A447V7K8</accession>
<sequence length="429" mass="44558">MKQPEIAIRIAGQSAEMPVQAQAEACLARAWCRCETKDIMPTRVSVYRLRWTILALALVSATGNVGAAPLTAVVPAGRSGVIGATNNVVSALSGRMSDYGGAYELQGFPSVSAITDICTLPSDTEAALGSRGTWGFSLAGTTPGGVLLVDGTGQWTRIGLDGRALNGTVVFLAGTWTNNWGPGSLSNRRSLKSNQDGLFELTGALSGGIACPVADADTGGAHGVRRAFMPDSPKSSSLNVRFLIDAPAGGLTPGRYTSPPLYHIDSDPTEASLDLYRMISPGVVVTAAYYGCTLTAPASVNLDNMDHLSTTIPLAVRCSDGAEGPEPMTAWLSVMASGTSRGVSADPQQLGVAGTNETLYLRGSWSATVPSCTASDMYFDGRDGLSLGQVLPGQNVDFGKIPVSFRLCTTPSAKPGNYTAQATLSVVQR</sequence>
<gene>
    <name evidence="1" type="ORF">NCTC11466_04182</name>
</gene>
<evidence type="ECO:0008006" key="3">
    <source>
        <dbReference type="Google" id="ProtNLM"/>
    </source>
</evidence>
<evidence type="ECO:0000313" key="1">
    <source>
        <dbReference type="EMBL" id="VEC01340.1"/>
    </source>
</evidence>
<name>A0A447V7K8_9ENTR</name>
<evidence type="ECO:0000313" key="2">
    <source>
        <dbReference type="Proteomes" id="UP000274122"/>
    </source>
</evidence>
<reference evidence="1 2" key="1">
    <citation type="submission" date="2018-12" db="EMBL/GenBank/DDBJ databases">
        <authorList>
            <consortium name="Pathogen Informatics"/>
        </authorList>
    </citation>
    <scope>NUCLEOTIDE SEQUENCE [LARGE SCALE GENOMIC DNA]</scope>
    <source>
        <strain evidence="1 2">NCTC11466</strain>
    </source>
</reference>
<protein>
    <recommendedName>
        <fullName evidence="3">Fimbrial protein</fullName>
    </recommendedName>
</protein>
<organism evidence="1 2">
    <name type="scientific">Cedecea lapagei</name>
    <dbReference type="NCBI Taxonomy" id="158823"/>
    <lineage>
        <taxon>Bacteria</taxon>
        <taxon>Pseudomonadati</taxon>
        <taxon>Pseudomonadota</taxon>
        <taxon>Gammaproteobacteria</taxon>
        <taxon>Enterobacterales</taxon>
        <taxon>Enterobacteriaceae</taxon>
        <taxon>Cedecea</taxon>
    </lineage>
</organism>